<protein>
    <submittedName>
        <fullName evidence="2">Uncharacterized protein</fullName>
    </submittedName>
</protein>
<dbReference type="EMBL" id="JAYMGO010000019">
    <property type="protein sequence ID" value="KAL1255296.1"/>
    <property type="molecule type" value="Genomic_DNA"/>
</dbReference>
<name>A0ABR3LTJ3_9TELE</name>
<feature type="compositionally biased region" description="Polar residues" evidence="1">
    <location>
        <begin position="31"/>
        <end position="40"/>
    </location>
</feature>
<feature type="region of interest" description="Disordered" evidence="1">
    <location>
        <begin position="17"/>
        <end position="40"/>
    </location>
</feature>
<evidence type="ECO:0000313" key="2">
    <source>
        <dbReference type="EMBL" id="KAL1255296.1"/>
    </source>
</evidence>
<keyword evidence="3" id="KW-1185">Reference proteome</keyword>
<sequence>MSSVNRTTPRLLPRVSKRAARRFCSGRRSKQPVQSQSTKCHELTTVSPTSDIKFIEEYPLPRRKCVFYSSRFSPSLPAAVDVSSTLSVCYRFALGLPSLYSQGVLPDLYKTNKLV</sequence>
<organism evidence="2 3">
    <name type="scientific">Cirrhinus molitorella</name>
    <name type="common">mud carp</name>
    <dbReference type="NCBI Taxonomy" id="172907"/>
    <lineage>
        <taxon>Eukaryota</taxon>
        <taxon>Metazoa</taxon>
        <taxon>Chordata</taxon>
        <taxon>Craniata</taxon>
        <taxon>Vertebrata</taxon>
        <taxon>Euteleostomi</taxon>
        <taxon>Actinopterygii</taxon>
        <taxon>Neopterygii</taxon>
        <taxon>Teleostei</taxon>
        <taxon>Ostariophysi</taxon>
        <taxon>Cypriniformes</taxon>
        <taxon>Cyprinidae</taxon>
        <taxon>Labeoninae</taxon>
        <taxon>Labeonini</taxon>
        <taxon>Cirrhinus</taxon>
    </lineage>
</organism>
<evidence type="ECO:0000256" key="1">
    <source>
        <dbReference type="SAM" id="MobiDB-lite"/>
    </source>
</evidence>
<evidence type="ECO:0000313" key="3">
    <source>
        <dbReference type="Proteomes" id="UP001558613"/>
    </source>
</evidence>
<comment type="caution">
    <text evidence="2">The sequence shown here is derived from an EMBL/GenBank/DDBJ whole genome shotgun (WGS) entry which is preliminary data.</text>
</comment>
<gene>
    <name evidence="2" type="ORF">QQF64_013357</name>
</gene>
<proteinExistence type="predicted"/>
<accession>A0ABR3LTJ3</accession>
<dbReference type="Proteomes" id="UP001558613">
    <property type="component" value="Unassembled WGS sequence"/>
</dbReference>
<reference evidence="2 3" key="1">
    <citation type="submission" date="2023-09" db="EMBL/GenBank/DDBJ databases">
        <authorList>
            <person name="Wang M."/>
        </authorList>
    </citation>
    <scope>NUCLEOTIDE SEQUENCE [LARGE SCALE GENOMIC DNA]</scope>
    <source>
        <strain evidence="2">GT-2023</strain>
        <tissue evidence="2">Liver</tissue>
    </source>
</reference>
<feature type="compositionally biased region" description="Basic residues" evidence="1">
    <location>
        <begin position="17"/>
        <end position="30"/>
    </location>
</feature>